<feature type="compositionally biased region" description="Polar residues" evidence="1">
    <location>
        <begin position="141"/>
        <end position="155"/>
    </location>
</feature>
<dbReference type="Proteomes" id="UP001157126">
    <property type="component" value="Unassembled WGS sequence"/>
</dbReference>
<feature type="region of interest" description="Disordered" evidence="1">
    <location>
        <begin position="125"/>
        <end position="226"/>
    </location>
</feature>
<keyword evidence="3" id="KW-1185">Reference proteome</keyword>
<evidence type="ECO:0000313" key="3">
    <source>
        <dbReference type="Proteomes" id="UP001157126"/>
    </source>
</evidence>
<protein>
    <submittedName>
        <fullName evidence="2">Uncharacterized protein</fullName>
    </submittedName>
</protein>
<evidence type="ECO:0000313" key="2">
    <source>
        <dbReference type="EMBL" id="GMA38681.1"/>
    </source>
</evidence>
<evidence type="ECO:0000256" key="1">
    <source>
        <dbReference type="SAM" id="MobiDB-lite"/>
    </source>
</evidence>
<gene>
    <name evidence="2" type="ORF">GCM10025883_07260</name>
</gene>
<feature type="region of interest" description="Disordered" evidence="1">
    <location>
        <begin position="66"/>
        <end position="113"/>
    </location>
</feature>
<feature type="compositionally biased region" description="Low complexity" evidence="1">
    <location>
        <begin position="169"/>
        <end position="181"/>
    </location>
</feature>
<dbReference type="EMBL" id="BSUO01000001">
    <property type="protein sequence ID" value="GMA38681.1"/>
    <property type="molecule type" value="Genomic_DNA"/>
</dbReference>
<feature type="compositionally biased region" description="Acidic residues" evidence="1">
    <location>
        <begin position="196"/>
        <end position="210"/>
    </location>
</feature>
<sequence length="251" mass="26222">MERTDEGRKALYRLTDAGRAEAGAREEEIAALESSLDASADRLAEEMRRRVRAGSEDLRSEVAAATAHLRGGAGGSSSARWSDVTDHAGPTAGADTPPPFDLDGLIGGLTRGHLPDADAISRAVRRWGFGPPDAADPGDVTNVTSSERNAPNSPQDGAPKTESDPAPEPATDTADPHATVTAPPPGAASSARIPDGEEVLGEVVEEPEPAEEQRDQSPPGPFPSAAQVREVIAILKDAGERIQEVLDPPRR</sequence>
<name>A0ABQ6ILQ8_9MICO</name>
<comment type="caution">
    <text evidence="2">The sequence shown here is derived from an EMBL/GenBank/DDBJ whole genome shotgun (WGS) entry which is preliminary data.</text>
</comment>
<accession>A0ABQ6ILQ8</accession>
<organism evidence="2 3">
    <name type="scientific">Mobilicoccus caccae</name>
    <dbReference type="NCBI Taxonomy" id="1859295"/>
    <lineage>
        <taxon>Bacteria</taxon>
        <taxon>Bacillati</taxon>
        <taxon>Actinomycetota</taxon>
        <taxon>Actinomycetes</taxon>
        <taxon>Micrococcales</taxon>
        <taxon>Dermatophilaceae</taxon>
        <taxon>Mobilicoccus</taxon>
    </lineage>
</organism>
<feature type="compositionally biased region" description="Low complexity" evidence="1">
    <location>
        <begin position="76"/>
        <end position="95"/>
    </location>
</feature>
<proteinExistence type="predicted"/>
<reference evidence="3" key="1">
    <citation type="journal article" date="2019" name="Int. J. Syst. Evol. Microbiol.">
        <title>The Global Catalogue of Microorganisms (GCM) 10K type strain sequencing project: providing services to taxonomists for standard genome sequencing and annotation.</title>
        <authorList>
            <consortium name="The Broad Institute Genomics Platform"/>
            <consortium name="The Broad Institute Genome Sequencing Center for Infectious Disease"/>
            <person name="Wu L."/>
            <person name="Ma J."/>
        </authorList>
    </citation>
    <scope>NUCLEOTIDE SEQUENCE [LARGE SCALE GENOMIC DNA]</scope>
    <source>
        <strain evidence="3">NBRC 113072</strain>
    </source>
</reference>